<reference evidence="7 8" key="1">
    <citation type="submission" date="2018-04" db="EMBL/GenBank/DDBJ databases">
        <title>Aerococcus urinae genomes.</title>
        <authorList>
            <person name="Hilt E."/>
            <person name="Gilbert N.M."/>
            <person name="Thomas-White K."/>
            <person name="Putonti C."/>
            <person name="Lewis A.L."/>
            <person name="Visck K.L."/>
            <person name="Wolfe A.J."/>
        </authorList>
    </citation>
    <scope>NUCLEOTIDE SEQUENCE [LARGE SCALE GENOMIC DNA]</scope>
    <source>
        <strain evidence="7 8">UMB7480</strain>
    </source>
</reference>
<evidence type="ECO:0000256" key="1">
    <source>
        <dbReference type="ARBA" id="ARBA00004202"/>
    </source>
</evidence>
<dbReference type="PROSITE" id="PS50893">
    <property type="entry name" value="ABC_TRANSPORTER_2"/>
    <property type="match status" value="1"/>
</dbReference>
<keyword evidence="6" id="KW-0472">Membrane</keyword>
<dbReference type="GeneID" id="86971638"/>
<dbReference type="PANTHER" id="PTHR42788">
    <property type="entry name" value="TAURINE IMPORT ATP-BINDING PROTEIN-RELATED"/>
    <property type="match status" value="1"/>
</dbReference>
<dbReference type="AlphaFoldDB" id="A0A178HD10"/>
<keyword evidence="5 7" id="KW-0067">ATP-binding</keyword>
<evidence type="ECO:0000313" key="7">
    <source>
        <dbReference type="EMBL" id="RAV77373.1"/>
    </source>
</evidence>
<dbReference type="Proteomes" id="UP000251923">
    <property type="component" value="Unassembled WGS sequence"/>
</dbReference>
<dbReference type="RefSeq" id="WP_064293571.1">
    <property type="nucleotide sequence ID" value="NZ_JASODP010000020.1"/>
</dbReference>
<organism evidence="7 8">
    <name type="scientific">Aerococcus urinae</name>
    <dbReference type="NCBI Taxonomy" id="1376"/>
    <lineage>
        <taxon>Bacteria</taxon>
        <taxon>Bacillati</taxon>
        <taxon>Bacillota</taxon>
        <taxon>Bacilli</taxon>
        <taxon>Lactobacillales</taxon>
        <taxon>Aerococcaceae</taxon>
        <taxon>Aerococcus</taxon>
    </lineage>
</organism>
<gene>
    <name evidence="7" type="ORF">DBT54_08985</name>
</gene>
<evidence type="ECO:0000256" key="6">
    <source>
        <dbReference type="ARBA" id="ARBA00023136"/>
    </source>
</evidence>
<dbReference type="InterPro" id="IPR003593">
    <property type="entry name" value="AAA+_ATPase"/>
</dbReference>
<dbReference type="InterPro" id="IPR050166">
    <property type="entry name" value="ABC_transporter_ATP-bind"/>
</dbReference>
<keyword evidence="4" id="KW-0547">Nucleotide-binding</keyword>
<evidence type="ECO:0000313" key="8">
    <source>
        <dbReference type="Proteomes" id="UP000251923"/>
    </source>
</evidence>
<dbReference type="InterPro" id="IPR003439">
    <property type="entry name" value="ABC_transporter-like_ATP-bd"/>
</dbReference>
<dbReference type="EMBL" id="QMHM01000026">
    <property type="protein sequence ID" value="RAV77373.1"/>
    <property type="molecule type" value="Genomic_DNA"/>
</dbReference>
<comment type="caution">
    <text evidence="7">The sequence shown here is derived from an EMBL/GenBank/DDBJ whole genome shotgun (WGS) entry which is preliminary data.</text>
</comment>
<dbReference type="PANTHER" id="PTHR42788:SF7">
    <property type="entry name" value="NITRATE ABC TRANSPORTER ATP-BINDING PROTEIN"/>
    <property type="match status" value="1"/>
</dbReference>
<dbReference type="Gene3D" id="3.40.50.300">
    <property type="entry name" value="P-loop containing nucleotide triphosphate hydrolases"/>
    <property type="match status" value="1"/>
</dbReference>
<dbReference type="GO" id="GO:0005886">
    <property type="term" value="C:plasma membrane"/>
    <property type="evidence" value="ECO:0007669"/>
    <property type="project" value="UniProtKB-SubCell"/>
</dbReference>
<accession>A0A178HD10</accession>
<evidence type="ECO:0000256" key="5">
    <source>
        <dbReference type="ARBA" id="ARBA00022840"/>
    </source>
</evidence>
<keyword evidence="2" id="KW-0813">Transport</keyword>
<keyword evidence="3" id="KW-1003">Cell membrane</keyword>
<dbReference type="GO" id="GO:0005524">
    <property type="term" value="F:ATP binding"/>
    <property type="evidence" value="ECO:0007669"/>
    <property type="project" value="UniProtKB-KW"/>
</dbReference>
<evidence type="ECO:0000256" key="2">
    <source>
        <dbReference type="ARBA" id="ARBA00022448"/>
    </source>
</evidence>
<dbReference type="InterPro" id="IPR027417">
    <property type="entry name" value="P-loop_NTPase"/>
</dbReference>
<sequence length="255" mass="28013">MSQVLKLNNINKTFNPGTLDAFHALKGIDLSVNQGDFITIVGGNGAGKSTLLNAIAGTFALDSGKIFLEEKDITTKSEEERAGSISRVFQDPKMGTAPRMTVAENLALAAKRGQKRGLSMAITNDKEAYFSQTLSQIGLGLENRLNAEMGKLSGGQRQSIALLMATIVKPKLLLLDEHTAALDPKTSRRILELTDQQVQEENLTALMITHNLQDALTYGNRMILLHHGEIIRDFTQEEKENLSSQELYTIMEDLV</sequence>
<protein>
    <submittedName>
        <fullName evidence="7">ATP-binding cassette domain-containing protein</fullName>
    </submittedName>
</protein>
<dbReference type="SMART" id="SM00382">
    <property type="entry name" value="AAA"/>
    <property type="match status" value="1"/>
</dbReference>
<dbReference type="GO" id="GO:0016887">
    <property type="term" value="F:ATP hydrolysis activity"/>
    <property type="evidence" value="ECO:0007669"/>
    <property type="project" value="InterPro"/>
</dbReference>
<evidence type="ECO:0000256" key="4">
    <source>
        <dbReference type="ARBA" id="ARBA00022741"/>
    </source>
</evidence>
<dbReference type="Pfam" id="PF00005">
    <property type="entry name" value="ABC_tran"/>
    <property type="match status" value="1"/>
</dbReference>
<proteinExistence type="predicted"/>
<comment type="subcellular location">
    <subcellularLocation>
        <location evidence="1">Cell membrane</location>
        <topology evidence="1">Peripheral membrane protein</topology>
    </subcellularLocation>
</comment>
<evidence type="ECO:0000256" key="3">
    <source>
        <dbReference type="ARBA" id="ARBA00022475"/>
    </source>
</evidence>
<dbReference type="SUPFAM" id="SSF52540">
    <property type="entry name" value="P-loop containing nucleoside triphosphate hydrolases"/>
    <property type="match status" value="1"/>
</dbReference>
<name>A0A178HD10_9LACT</name>